<dbReference type="PANTHER" id="PTHR12532">
    <property type="entry name" value="TRANSLATIONAL ACTIVATOR OF CYTOCHROME C OXIDASE 1"/>
    <property type="match status" value="1"/>
</dbReference>
<evidence type="ECO:0000256" key="1">
    <source>
        <dbReference type="ARBA" id="ARBA00008724"/>
    </source>
</evidence>
<feature type="domain" description="TACO1/YebC-like second and third" evidence="7">
    <location>
        <begin position="104"/>
        <end position="261"/>
    </location>
</feature>
<evidence type="ECO:0000259" key="7">
    <source>
        <dbReference type="Pfam" id="PF01709"/>
    </source>
</evidence>
<organism evidence="9 10">
    <name type="scientific">Spirosoma fluviale</name>
    <dbReference type="NCBI Taxonomy" id="1597977"/>
    <lineage>
        <taxon>Bacteria</taxon>
        <taxon>Pseudomonadati</taxon>
        <taxon>Bacteroidota</taxon>
        <taxon>Cytophagia</taxon>
        <taxon>Cytophagales</taxon>
        <taxon>Cytophagaceae</taxon>
        <taxon>Spirosoma</taxon>
    </lineage>
</organism>
<reference evidence="10" key="1">
    <citation type="submission" date="2017-09" db="EMBL/GenBank/DDBJ databases">
        <authorList>
            <person name="Varghese N."/>
            <person name="Submissions S."/>
        </authorList>
    </citation>
    <scope>NUCLEOTIDE SEQUENCE [LARGE SCALE GENOMIC DNA]</scope>
    <source>
        <strain evidence="10">DSM 29961</strain>
    </source>
</reference>
<keyword evidence="3 6" id="KW-0805">Transcription regulation</keyword>
<dbReference type="HAMAP" id="MF_00693">
    <property type="entry name" value="Transcrip_reg_TACO1"/>
    <property type="match status" value="1"/>
</dbReference>
<evidence type="ECO:0000259" key="8">
    <source>
        <dbReference type="Pfam" id="PF20772"/>
    </source>
</evidence>
<dbReference type="SUPFAM" id="SSF75625">
    <property type="entry name" value="YebC-like"/>
    <property type="match status" value="1"/>
</dbReference>
<gene>
    <name evidence="9" type="ORF">SAMN06269250_3549</name>
</gene>
<comment type="subcellular location">
    <subcellularLocation>
        <location evidence="6">Cytoplasm</location>
    </subcellularLocation>
</comment>
<name>A0A286G5Q0_9BACT</name>
<dbReference type="NCBIfam" id="TIGR01033">
    <property type="entry name" value="YebC/PmpR family DNA-binding transcriptional regulator"/>
    <property type="match status" value="1"/>
</dbReference>
<keyword evidence="4 6" id="KW-0238">DNA-binding</keyword>
<keyword evidence="5 6" id="KW-0804">Transcription</keyword>
<dbReference type="InterPro" id="IPR026564">
    <property type="entry name" value="Transcrip_reg_TACO1-like_dom3"/>
</dbReference>
<dbReference type="PANTHER" id="PTHR12532:SF6">
    <property type="entry name" value="TRANSCRIPTIONAL REGULATORY PROTEIN YEBC-RELATED"/>
    <property type="match status" value="1"/>
</dbReference>
<keyword evidence="2 6" id="KW-0963">Cytoplasm</keyword>
<evidence type="ECO:0000256" key="2">
    <source>
        <dbReference type="ARBA" id="ARBA00022490"/>
    </source>
</evidence>
<comment type="similarity">
    <text evidence="1 6">Belongs to the TACO1 family.</text>
</comment>
<dbReference type="EMBL" id="OCNH01000002">
    <property type="protein sequence ID" value="SOD90815.1"/>
    <property type="molecule type" value="Genomic_DNA"/>
</dbReference>
<dbReference type="AlphaFoldDB" id="A0A286G5Q0"/>
<dbReference type="Gene3D" id="1.10.10.200">
    <property type="match status" value="1"/>
</dbReference>
<dbReference type="InterPro" id="IPR017856">
    <property type="entry name" value="Integrase-like_N"/>
</dbReference>
<dbReference type="Gene3D" id="3.30.70.980">
    <property type="match status" value="2"/>
</dbReference>
<keyword evidence="10" id="KW-1185">Reference proteome</keyword>
<dbReference type="Pfam" id="PF20772">
    <property type="entry name" value="TACO1_YebC_N"/>
    <property type="match status" value="1"/>
</dbReference>
<evidence type="ECO:0000256" key="3">
    <source>
        <dbReference type="ARBA" id="ARBA00023015"/>
    </source>
</evidence>
<feature type="domain" description="TACO1/YebC-like N-terminal" evidence="8">
    <location>
        <begin position="29"/>
        <end position="98"/>
    </location>
</feature>
<proteinExistence type="inferred from homology"/>
<evidence type="ECO:0000256" key="6">
    <source>
        <dbReference type="HAMAP-Rule" id="MF_00693"/>
    </source>
</evidence>
<sequence>MRQVRKVFLRPSRIRYEPCGLEQKEMGRAFEYRKARKMKRWGQMAKTFTRIGKDIVMAVKSGGPDPDVNGRLRAIIQNAKAANMPKENVDRAIKKASSKDQEDYKEIVYEAYAPHGIALVIETATDNHNRTVANVRSYLNKLGGSLGTQGMLDFMFDRKSVFRITAEGIDQEELELELIDVGGDDVEFDEEANQYVIYGEFTAFGSIQKFLEEKGYEIKQAEFERIPNDYKELTDDEVADVEKLIERIEEDDDVQMVYHNMK</sequence>
<dbReference type="InterPro" id="IPR049083">
    <property type="entry name" value="TACO1_YebC_N"/>
</dbReference>
<evidence type="ECO:0000313" key="9">
    <source>
        <dbReference type="EMBL" id="SOD90815.1"/>
    </source>
</evidence>
<dbReference type="FunFam" id="1.10.10.200:FF:000004">
    <property type="entry name" value="Probable transcriptional regulatory protein BSBG_02618"/>
    <property type="match status" value="1"/>
</dbReference>
<dbReference type="InterPro" id="IPR002876">
    <property type="entry name" value="Transcrip_reg_TACO1-like"/>
</dbReference>
<accession>A0A286G5Q0</accession>
<dbReference type="GO" id="GO:0003677">
    <property type="term" value="F:DNA binding"/>
    <property type="evidence" value="ECO:0007669"/>
    <property type="project" value="UniProtKB-UniRule"/>
</dbReference>
<evidence type="ECO:0000256" key="4">
    <source>
        <dbReference type="ARBA" id="ARBA00023125"/>
    </source>
</evidence>
<dbReference type="InterPro" id="IPR029072">
    <property type="entry name" value="YebC-like"/>
</dbReference>
<dbReference type="NCBIfam" id="NF009044">
    <property type="entry name" value="PRK12378.1"/>
    <property type="match status" value="1"/>
</dbReference>
<evidence type="ECO:0000313" key="10">
    <source>
        <dbReference type="Proteomes" id="UP000219452"/>
    </source>
</evidence>
<dbReference type="Pfam" id="PF01709">
    <property type="entry name" value="Transcrip_reg"/>
    <property type="match status" value="1"/>
</dbReference>
<evidence type="ECO:0000256" key="5">
    <source>
        <dbReference type="ARBA" id="ARBA00023163"/>
    </source>
</evidence>
<dbReference type="NCBIfam" id="NF001030">
    <property type="entry name" value="PRK00110.1"/>
    <property type="match status" value="1"/>
</dbReference>
<dbReference type="GO" id="GO:0006355">
    <property type="term" value="P:regulation of DNA-templated transcription"/>
    <property type="evidence" value="ECO:0007669"/>
    <property type="project" value="UniProtKB-UniRule"/>
</dbReference>
<dbReference type="Proteomes" id="UP000219452">
    <property type="component" value="Unassembled WGS sequence"/>
</dbReference>
<dbReference type="GO" id="GO:0005829">
    <property type="term" value="C:cytosol"/>
    <property type="evidence" value="ECO:0007669"/>
    <property type="project" value="TreeGrafter"/>
</dbReference>
<protein>
    <recommendedName>
        <fullName evidence="6">Probable transcriptional regulatory protein SAMN06269250_3549</fullName>
    </recommendedName>
</protein>
<dbReference type="InterPro" id="IPR048300">
    <property type="entry name" value="TACO1_YebC-like_2nd/3rd_dom"/>
</dbReference>